<dbReference type="GO" id="GO:0005741">
    <property type="term" value="C:mitochondrial outer membrane"/>
    <property type="evidence" value="ECO:0007669"/>
    <property type="project" value="UniProtKB-SubCell"/>
</dbReference>
<sequence>MNRCSRSLATGELFDHIVHCIADFLEYMGMKGVALPMGFTFSFPCQQNSLDEGILLKWTKGFKATGCEGEDVVRLLKDAIHRREEFDLDVVAVVNDTVGTMMTCGYEDPCCEVGLIEFDLDVVAVVNDTVGTMMTCGYEDPCCEVGLIVGTGSNTCYMEEMCNVELVDGDEGRMCVNMEWGAFGDSGCLDDVRTPFDCAVDELSLNPGKQRFEKMISGMYLGEIVRNILIDFTKRGLLFRGRISERLKTRGIFQTNDRLALRQVRSILQHLGLESTCDDSIIVKEVCTAVARRGAQLCGAGLAAVVDKIRENRGLDSLRVTVGVDGTLYKLHPHFSNVLHETVRDLAPKCTVSFLQSEDGSGKGAALITAVACRIREAGQH</sequence>
<dbReference type="Pfam" id="PF00349">
    <property type="entry name" value="Hexokinase_1"/>
    <property type="match status" value="1"/>
</dbReference>
<organism evidence="26 27">
    <name type="scientific">Acipenser ruthenus</name>
    <name type="common">Sterlet sturgeon</name>
    <dbReference type="NCBI Taxonomy" id="7906"/>
    <lineage>
        <taxon>Eukaryota</taxon>
        <taxon>Metazoa</taxon>
        <taxon>Chordata</taxon>
        <taxon>Craniata</taxon>
        <taxon>Vertebrata</taxon>
        <taxon>Euteleostomi</taxon>
        <taxon>Actinopterygii</taxon>
        <taxon>Chondrostei</taxon>
        <taxon>Acipenseriformes</taxon>
        <taxon>Acipenseridae</taxon>
        <taxon>Acipenser</taxon>
    </lineage>
</organism>
<keyword evidence="15" id="KW-0496">Mitochondrion</keyword>
<dbReference type="InterPro" id="IPR019807">
    <property type="entry name" value="Hexokinase_BS"/>
</dbReference>
<evidence type="ECO:0000256" key="3">
    <source>
        <dbReference type="ARBA" id="ARBA00004888"/>
    </source>
</evidence>
<dbReference type="FunFam" id="3.40.367.20:FF:000020">
    <property type="entry name" value="Hexokinase-1"/>
    <property type="match status" value="1"/>
</dbReference>
<dbReference type="PROSITE" id="PS51748">
    <property type="entry name" value="HEXOKINASE_2"/>
    <property type="match status" value="1"/>
</dbReference>
<keyword evidence="6" id="KW-0963">Cytoplasm</keyword>
<evidence type="ECO:0000256" key="8">
    <source>
        <dbReference type="ARBA" id="ARBA00022679"/>
    </source>
</evidence>
<dbReference type="InterPro" id="IPR022672">
    <property type="entry name" value="Hexokinase_N"/>
</dbReference>
<reference evidence="26 27" key="1">
    <citation type="submission" date="2019-01" db="EMBL/GenBank/DDBJ databases">
        <title>Draft Genome and Complete Hox-Cluster Characterization of the Sterlet Sturgeon (Acipenser ruthenus).</title>
        <authorList>
            <person name="Wei Q."/>
        </authorList>
    </citation>
    <scope>NUCLEOTIDE SEQUENCE [LARGE SCALE GENOMIC DNA]</scope>
    <source>
        <strain evidence="26">WHYD16114868_AA</strain>
        <tissue evidence="26">Blood</tissue>
    </source>
</reference>
<dbReference type="PANTHER" id="PTHR19443:SF4">
    <property type="entry name" value="HEXOKINASE-2"/>
    <property type="match status" value="1"/>
</dbReference>
<dbReference type="PANTHER" id="PTHR19443">
    <property type="entry name" value="HEXOKINASE"/>
    <property type="match status" value="1"/>
</dbReference>
<keyword evidence="8 23" id="KW-0808">Transferase</keyword>
<comment type="function">
    <text evidence="19">Catalyzes the phosphorylation of hexose, such as D-glucose and D-fructose, to hexose 6-phosphate (D-glucose 6-phosphate and D-fructose 6-phosphate, respectively). Mediates the initial step of glycolysis by catalyzing phosphorylation of D-glucose to D-glucose 6-phosphate. Plays a key role in maintaining the integrity of the outer mitochondrial membrane by preventing the release of apoptogenic molecules from the intermembrane space and subsequent apoptosis.</text>
</comment>
<dbReference type="GO" id="GO:0008865">
    <property type="term" value="F:fructokinase activity"/>
    <property type="evidence" value="ECO:0007669"/>
    <property type="project" value="TreeGrafter"/>
</dbReference>
<evidence type="ECO:0000256" key="22">
    <source>
        <dbReference type="ARBA" id="ARBA00048160"/>
    </source>
</evidence>
<dbReference type="GO" id="GO:0005829">
    <property type="term" value="C:cytosol"/>
    <property type="evidence" value="ECO:0007669"/>
    <property type="project" value="UniProtKB-SubCell"/>
</dbReference>
<feature type="domain" description="Hexokinase N-terminal" evidence="24">
    <location>
        <begin position="11"/>
        <end position="106"/>
    </location>
</feature>
<evidence type="ECO:0000256" key="17">
    <source>
        <dbReference type="ARBA" id="ARBA00023152"/>
    </source>
</evidence>
<dbReference type="GO" id="GO:0006006">
    <property type="term" value="P:glucose metabolic process"/>
    <property type="evidence" value="ECO:0007669"/>
    <property type="project" value="TreeGrafter"/>
</dbReference>
<dbReference type="GO" id="GO:0005524">
    <property type="term" value="F:ATP binding"/>
    <property type="evidence" value="ECO:0007669"/>
    <property type="project" value="UniProtKB-UniRule"/>
</dbReference>
<evidence type="ECO:0000256" key="13">
    <source>
        <dbReference type="ARBA" id="ARBA00022840"/>
    </source>
</evidence>
<evidence type="ECO:0000256" key="9">
    <source>
        <dbReference type="ARBA" id="ARBA00022737"/>
    </source>
</evidence>
<protein>
    <recommendedName>
        <fullName evidence="23">Phosphotransferase</fullName>
        <ecNumber evidence="23">2.7.1.-</ecNumber>
    </recommendedName>
</protein>
<dbReference type="GO" id="GO:0005536">
    <property type="term" value="F:D-glucose binding"/>
    <property type="evidence" value="ECO:0007669"/>
    <property type="project" value="InterPro"/>
</dbReference>
<proteinExistence type="inferred from homology"/>
<keyword evidence="10 23" id="KW-0547">Nucleotide-binding</keyword>
<evidence type="ECO:0000256" key="11">
    <source>
        <dbReference type="ARBA" id="ARBA00022777"/>
    </source>
</evidence>
<dbReference type="PRINTS" id="PR00475">
    <property type="entry name" value="HEXOKINASE"/>
</dbReference>
<keyword evidence="14" id="KW-0007">Acetylation</keyword>
<dbReference type="Proteomes" id="UP000289886">
    <property type="component" value="Unassembled WGS sequence"/>
</dbReference>
<dbReference type="UniPathway" id="UPA00242"/>
<dbReference type="AlphaFoldDB" id="A0A444UVY8"/>
<comment type="subcellular location">
    <subcellularLocation>
        <location evidence="2">Cytoplasm</location>
        <location evidence="2">Cytosol</location>
    </subcellularLocation>
    <subcellularLocation>
        <location evidence="1">Mitochondrion outer membrane</location>
        <topology evidence="1">Peripheral membrane protein</topology>
    </subcellularLocation>
</comment>
<comment type="catalytic activity">
    <reaction evidence="21">
        <text>D-fructose + ATP = D-fructose 6-phosphate + ADP + H(+)</text>
        <dbReference type="Rhea" id="RHEA:16125"/>
        <dbReference type="ChEBI" id="CHEBI:15378"/>
        <dbReference type="ChEBI" id="CHEBI:30616"/>
        <dbReference type="ChEBI" id="CHEBI:37721"/>
        <dbReference type="ChEBI" id="CHEBI:61527"/>
        <dbReference type="ChEBI" id="CHEBI:456216"/>
        <dbReference type="EC" id="2.7.1.1"/>
    </reaction>
    <physiologicalReaction direction="left-to-right" evidence="21">
        <dbReference type="Rhea" id="RHEA:16126"/>
    </physiologicalReaction>
</comment>
<dbReference type="InterPro" id="IPR043129">
    <property type="entry name" value="ATPase_NBD"/>
</dbReference>
<comment type="subunit">
    <text evidence="20">Monomer. Interacts with TIGAR; the interaction increases hexokinase activity in a hypoxia- and HIF1A-dependent manner.</text>
</comment>
<evidence type="ECO:0000256" key="10">
    <source>
        <dbReference type="ARBA" id="ARBA00022741"/>
    </source>
</evidence>
<evidence type="ECO:0000256" key="15">
    <source>
        <dbReference type="ARBA" id="ARBA00023128"/>
    </source>
</evidence>
<evidence type="ECO:0000256" key="16">
    <source>
        <dbReference type="ARBA" id="ARBA00023136"/>
    </source>
</evidence>
<keyword evidence="16" id="KW-0472">Membrane</keyword>
<evidence type="ECO:0000313" key="26">
    <source>
        <dbReference type="EMBL" id="RXM92341.1"/>
    </source>
</evidence>
<dbReference type="FunFam" id="3.30.420.40:FF:000805">
    <property type="entry name" value="Hexokinase-2"/>
    <property type="match status" value="1"/>
</dbReference>
<evidence type="ECO:0000256" key="14">
    <source>
        <dbReference type="ARBA" id="ARBA00022990"/>
    </source>
</evidence>
<comment type="catalytic activity">
    <reaction evidence="18">
        <text>a D-hexose + ATP = a D-hexose 6-phosphate + ADP + H(+)</text>
        <dbReference type="Rhea" id="RHEA:22740"/>
        <dbReference type="ChEBI" id="CHEBI:4194"/>
        <dbReference type="ChEBI" id="CHEBI:15378"/>
        <dbReference type="ChEBI" id="CHEBI:30616"/>
        <dbReference type="ChEBI" id="CHEBI:229467"/>
        <dbReference type="ChEBI" id="CHEBI:456216"/>
        <dbReference type="EC" id="2.7.1.1"/>
    </reaction>
    <physiologicalReaction direction="left-to-right" evidence="18">
        <dbReference type="Rhea" id="RHEA:22741"/>
    </physiologicalReaction>
</comment>
<dbReference type="Pfam" id="PF03727">
    <property type="entry name" value="Hexokinase_2"/>
    <property type="match status" value="1"/>
</dbReference>
<dbReference type="EMBL" id="SCEB01006464">
    <property type="protein sequence ID" value="RXM92341.1"/>
    <property type="molecule type" value="Genomic_DNA"/>
</dbReference>
<dbReference type="PROSITE" id="PS00378">
    <property type="entry name" value="HEXOKINASE_1"/>
    <property type="match status" value="1"/>
</dbReference>
<evidence type="ECO:0000259" key="25">
    <source>
        <dbReference type="Pfam" id="PF03727"/>
    </source>
</evidence>
<dbReference type="Gene3D" id="3.30.420.40">
    <property type="match status" value="1"/>
</dbReference>
<dbReference type="SUPFAM" id="SSF53067">
    <property type="entry name" value="Actin-like ATPase domain"/>
    <property type="match status" value="2"/>
</dbReference>
<evidence type="ECO:0000259" key="24">
    <source>
        <dbReference type="Pfam" id="PF00349"/>
    </source>
</evidence>
<keyword evidence="12" id="KW-1000">Mitochondrion outer membrane</keyword>
<comment type="pathway">
    <text evidence="4">Carbohydrate metabolism; hexose metabolism.</text>
</comment>
<dbReference type="EC" id="2.7.1.-" evidence="23"/>
<evidence type="ECO:0000256" key="21">
    <source>
        <dbReference type="ARBA" id="ARBA00047905"/>
    </source>
</evidence>
<evidence type="ECO:0000256" key="18">
    <source>
        <dbReference type="ARBA" id="ARBA00044613"/>
    </source>
</evidence>
<feature type="domain" description="Hexokinase C-terminal" evidence="25">
    <location>
        <begin position="145"/>
        <end position="371"/>
    </location>
</feature>
<keyword evidence="7" id="KW-0021">Allosteric enzyme</keyword>
<evidence type="ECO:0000256" key="20">
    <source>
        <dbReference type="ARBA" id="ARBA00047013"/>
    </source>
</evidence>
<accession>A0A444UVY8</accession>
<evidence type="ECO:0000256" key="7">
    <source>
        <dbReference type="ARBA" id="ARBA00022533"/>
    </source>
</evidence>
<dbReference type="GO" id="GO:0001678">
    <property type="term" value="P:intracellular glucose homeostasis"/>
    <property type="evidence" value="ECO:0007669"/>
    <property type="project" value="InterPro"/>
</dbReference>
<evidence type="ECO:0000256" key="12">
    <source>
        <dbReference type="ARBA" id="ARBA00022787"/>
    </source>
</evidence>
<evidence type="ECO:0000256" key="4">
    <source>
        <dbReference type="ARBA" id="ARBA00005028"/>
    </source>
</evidence>
<dbReference type="InterPro" id="IPR022673">
    <property type="entry name" value="Hexokinase_C"/>
</dbReference>
<dbReference type="Gene3D" id="3.40.367.20">
    <property type="match status" value="1"/>
</dbReference>
<dbReference type="InterPro" id="IPR001312">
    <property type="entry name" value="Hexokinase"/>
</dbReference>
<comment type="similarity">
    <text evidence="5 23">Belongs to the hexokinase family.</text>
</comment>
<name>A0A444UVY8_ACIRT</name>
<keyword evidence="27" id="KW-1185">Reference proteome</keyword>
<comment type="caution">
    <text evidence="26">The sequence shown here is derived from an EMBL/GenBank/DDBJ whole genome shotgun (WGS) entry which is preliminary data.</text>
</comment>
<evidence type="ECO:0000256" key="5">
    <source>
        <dbReference type="ARBA" id="ARBA00009225"/>
    </source>
</evidence>
<evidence type="ECO:0000256" key="19">
    <source>
        <dbReference type="ARBA" id="ARBA00046097"/>
    </source>
</evidence>
<evidence type="ECO:0000256" key="6">
    <source>
        <dbReference type="ARBA" id="ARBA00022490"/>
    </source>
</evidence>
<dbReference type="GO" id="GO:0004340">
    <property type="term" value="F:glucokinase activity"/>
    <property type="evidence" value="ECO:0007669"/>
    <property type="project" value="TreeGrafter"/>
</dbReference>
<evidence type="ECO:0000256" key="1">
    <source>
        <dbReference type="ARBA" id="ARBA00004450"/>
    </source>
</evidence>
<evidence type="ECO:0000256" key="23">
    <source>
        <dbReference type="RuleBase" id="RU362007"/>
    </source>
</evidence>
<evidence type="ECO:0000313" key="27">
    <source>
        <dbReference type="Proteomes" id="UP000289886"/>
    </source>
</evidence>
<keyword evidence="9" id="KW-0677">Repeat</keyword>
<dbReference type="GO" id="GO:0006096">
    <property type="term" value="P:glycolytic process"/>
    <property type="evidence" value="ECO:0007669"/>
    <property type="project" value="UniProtKB-UniPathway"/>
</dbReference>
<keyword evidence="11 23" id="KW-0418">Kinase</keyword>
<comment type="pathway">
    <text evidence="3">Carbohydrate degradation; glycolysis; D-glyceraldehyde 3-phosphate and glycerone phosphate from D-glucose: step 1/4.</text>
</comment>
<keyword evidence="17 23" id="KW-0324">Glycolysis</keyword>
<gene>
    <name evidence="26" type="ORF">EOD39_20237</name>
</gene>
<keyword evidence="13 23" id="KW-0067">ATP-binding</keyword>
<dbReference type="UniPathway" id="UPA00109">
    <property type="reaction ID" value="UER00180"/>
</dbReference>
<evidence type="ECO:0000256" key="2">
    <source>
        <dbReference type="ARBA" id="ARBA00004514"/>
    </source>
</evidence>
<comment type="catalytic activity">
    <reaction evidence="22">
        <text>D-glucose + ATP = D-glucose 6-phosphate + ADP + H(+)</text>
        <dbReference type="Rhea" id="RHEA:17825"/>
        <dbReference type="ChEBI" id="CHEBI:4167"/>
        <dbReference type="ChEBI" id="CHEBI:15378"/>
        <dbReference type="ChEBI" id="CHEBI:30616"/>
        <dbReference type="ChEBI" id="CHEBI:61548"/>
        <dbReference type="ChEBI" id="CHEBI:456216"/>
        <dbReference type="EC" id="2.7.1.1"/>
    </reaction>
    <physiologicalReaction direction="left-to-right" evidence="22">
        <dbReference type="Rhea" id="RHEA:17826"/>
    </physiologicalReaction>
</comment>